<comment type="caution">
    <text evidence="7">The sequence shown here is derived from an EMBL/GenBank/DDBJ whole genome shotgun (WGS) entry which is preliminary data.</text>
</comment>
<organism evidence="7 8">
    <name type="scientific">Roseospira visakhapatnamensis</name>
    <dbReference type="NCBI Taxonomy" id="390880"/>
    <lineage>
        <taxon>Bacteria</taxon>
        <taxon>Pseudomonadati</taxon>
        <taxon>Pseudomonadota</taxon>
        <taxon>Alphaproteobacteria</taxon>
        <taxon>Rhodospirillales</taxon>
        <taxon>Rhodospirillaceae</taxon>
        <taxon>Roseospira</taxon>
    </lineage>
</organism>
<evidence type="ECO:0000259" key="6">
    <source>
        <dbReference type="PROSITE" id="PS50893"/>
    </source>
</evidence>
<evidence type="ECO:0000256" key="4">
    <source>
        <dbReference type="ARBA" id="ARBA00022840"/>
    </source>
</evidence>
<dbReference type="PANTHER" id="PTHR42788:SF20">
    <property type="entry name" value="ABC TRANSPORTER ATP-BINDING PROTEIN"/>
    <property type="match status" value="1"/>
</dbReference>
<dbReference type="InterPro" id="IPR027417">
    <property type="entry name" value="P-loop_NTPase"/>
</dbReference>
<dbReference type="Gene3D" id="3.40.50.300">
    <property type="entry name" value="P-loop containing nucleotide triphosphate hydrolases"/>
    <property type="match status" value="1"/>
</dbReference>
<evidence type="ECO:0000256" key="5">
    <source>
        <dbReference type="SAM" id="MobiDB-lite"/>
    </source>
</evidence>
<reference evidence="7 8" key="1">
    <citation type="submission" date="2020-08" db="EMBL/GenBank/DDBJ databases">
        <title>Genome sequencing of Purple Non-Sulfur Bacteria from various extreme environments.</title>
        <authorList>
            <person name="Mayer M."/>
        </authorList>
    </citation>
    <scope>NUCLEOTIDE SEQUENCE [LARGE SCALE GENOMIC DNA]</scope>
    <source>
        <strain evidence="7 8">JA131</strain>
    </source>
</reference>
<evidence type="ECO:0000313" key="7">
    <source>
        <dbReference type="EMBL" id="MBB4265212.1"/>
    </source>
</evidence>
<sequence length="243" mass="25560">MTGDDATAALPVRLRGVVALDGAGRRILDGIDASLPARGLLLVTGSGGAGKSALLQALAAVLPLRSGDIAIGDWTPAQAVRRQAIAAVFQHDALLPGFTVFENVLLPLLQGLRLPRRSAVLRAQVLLAQFGLIDEMHRPPRRLSDGQHRRALVARAMAVQPAVLLLDDVLAALDDPGRALMRRLLAPPGGRLATVVATATRAEDLLDLADGHLVLERGVPVRTTPAIEGRRNHPPVDSGGRDG</sequence>
<dbReference type="RefSeq" id="WP_184042833.1">
    <property type="nucleotide sequence ID" value="NZ_JACIGK010000004.1"/>
</dbReference>
<dbReference type="PANTHER" id="PTHR42788">
    <property type="entry name" value="TAURINE IMPORT ATP-BINDING PROTEIN-RELATED"/>
    <property type="match status" value="1"/>
</dbReference>
<accession>A0A7W6RBC0</accession>
<name>A0A7W6RBC0_9PROT</name>
<dbReference type="SUPFAM" id="SSF52540">
    <property type="entry name" value="P-loop containing nucleoside triphosphate hydrolases"/>
    <property type="match status" value="1"/>
</dbReference>
<dbReference type="EMBL" id="JACIGK010000004">
    <property type="protein sequence ID" value="MBB4265212.1"/>
    <property type="molecule type" value="Genomic_DNA"/>
</dbReference>
<dbReference type="InterPro" id="IPR050166">
    <property type="entry name" value="ABC_transporter_ATP-bind"/>
</dbReference>
<dbReference type="PROSITE" id="PS50893">
    <property type="entry name" value="ABC_TRANSPORTER_2"/>
    <property type="match status" value="1"/>
</dbReference>
<keyword evidence="2" id="KW-0813">Transport</keyword>
<feature type="region of interest" description="Disordered" evidence="5">
    <location>
        <begin position="224"/>
        <end position="243"/>
    </location>
</feature>
<dbReference type="GO" id="GO:0016887">
    <property type="term" value="F:ATP hydrolysis activity"/>
    <property type="evidence" value="ECO:0007669"/>
    <property type="project" value="InterPro"/>
</dbReference>
<gene>
    <name evidence="7" type="ORF">GGD89_000827</name>
</gene>
<dbReference type="InterPro" id="IPR003593">
    <property type="entry name" value="AAA+_ATPase"/>
</dbReference>
<dbReference type="GO" id="GO:0005524">
    <property type="term" value="F:ATP binding"/>
    <property type="evidence" value="ECO:0007669"/>
    <property type="project" value="UniProtKB-KW"/>
</dbReference>
<proteinExistence type="inferred from homology"/>
<keyword evidence="3" id="KW-0547">Nucleotide-binding</keyword>
<dbReference type="InterPro" id="IPR003439">
    <property type="entry name" value="ABC_transporter-like_ATP-bd"/>
</dbReference>
<evidence type="ECO:0000313" key="8">
    <source>
        <dbReference type="Proteomes" id="UP000554286"/>
    </source>
</evidence>
<feature type="domain" description="ABC transporter" evidence="6">
    <location>
        <begin position="12"/>
        <end position="242"/>
    </location>
</feature>
<evidence type="ECO:0000256" key="2">
    <source>
        <dbReference type="ARBA" id="ARBA00022448"/>
    </source>
</evidence>
<keyword evidence="8" id="KW-1185">Reference proteome</keyword>
<dbReference type="AlphaFoldDB" id="A0A7W6RBC0"/>
<dbReference type="Proteomes" id="UP000554286">
    <property type="component" value="Unassembled WGS sequence"/>
</dbReference>
<evidence type="ECO:0000256" key="1">
    <source>
        <dbReference type="ARBA" id="ARBA00005417"/>
    </source>
</evidence>
<keyword evidence="4" id="KW-0067">ATP-binding</keyword>
<dbReference type="SMART" id="SM00382">
    <property type="entry name" value="AAA"/>
    <property type="match status" value="1"/>
</dbReference>
<evidence type="ECO:0000256" key="3">
    <source>
        <dbReference type="ARBA" id="ARBA00022741"/>
    </source>
</evidence>
<dbReference type="Pfam" id="PF00005">
    <property type="entry name" value="ABC_tran"/>
    <property type="match status" value="1"/>
</dbReference>
<comment type="similarity">
    <text evidence="1">Belongs to the ABC transporter superfamily.</text>
</comment>
<protein>
    <submittedName>
        <fullName evidence="7">ABC-type sulfate/molybdate transport systems ATPase subunit</fullName>
    </submittedName>
</protein>